<proteinExistence type="predicted"/>
<gene>
    <name evidence="2" type="ORF">C446_17349</name>
</gene>
<dbReference type="EMBL" id="AOMA01000186">
    <property type="protein sequence ID" value="EMA29345.1"/>
    <property type="molecule type" value="Genomic_DNA"/>
</dbReference>
<sequence>MGPVAQSPVGKRVGSWFRDIGVAGRIVVMSILIVPTIELAVTLPSRIFVGLSAGFRSMIPVYVVGHLLVAGEIDGWQVDPKP</sequence>
<keyword evidence="1" id="KW-0812">Transmembrane</keyword>
<evidence type="ECO:0000313" key="2">
    <source>
        <dbReference type="EMBL" id="EMA29345.1"/>
    </source>
</evidence>
<reference evidence="2 3" key="1">
    <citation type="journal article" date="2014" name="PLoS Genet.">
        <title>Phylogenetically driven sequencing of extremely halophilic archaea reveals strategies for static and dynamic osmo-response.</title>
        <authorList>
            <person name="Becker E.A."/>
            <person name="Seitzer P.M."/>
            <person name="Tritt A."/>
            <person name="Larsen D."/>
            <person name="Krusor M."/>
            <person name="Yao A.I."/>
            <person name="Wu D."/>
            <person name="Madern D."/>
            <person name="Eisen J.A."/>
            <person name="Darling A.E."/>
            <person name="Facciotti M.T."/>
        </authorList>
    </citation>
    <scope>NUCLEOTIDE SEQUENCE [LARGE SCALE GENOMIC DNA]</scope>
    <source>
        <strain evidence="2 3">JCM 10879</strain>
    </source>
</reference>
<comment type="caution">
    <text evidence="2">The sequence shown here is derived from an EMBL/GenBank/DDBJ whole genome shotgun (WGS) entry which is preliminary data.</text>
</comment>
<keyword evidence="1" id="KW-1133">Transmembrane helix</keyword>
<keyword evidence="1" id="KW-0472">Membrane</keyword>
<organism evidence="2 3">
    <name type="scientific">Halobiforma nitratireducens JCM 10879</name>
    <dbReference type="NCBI Taxonomy" id="1227454"/>
    <lineage>
        <taxon>Archaea</taxon>
        <taxon>Methanobacteriati</taxon>
        <taxon>Methanobacteriota</taxon>
        <taxon>Stenosarchaea group</taxon>
        <taxon>Halobacteria</taxon>
        <taxon>Halobacteriales</taxon>
        <taxon>Natrialbaceae</taxon>
        <taxon>Halobiforma</taxon>
    </lineage>
</organism>
<dbReference type="eggNOG" id="arCOG13460">
    <property type="taxonomic scope" value="Archaea"/>
</dbReference>
<dbReference type="AlphaFoldDB" id="M0LBK2"/>
<protein>
    <submittedName>
        <fullName evidence="2">Uncharacterized protein</fullName>
    </submittedName>
</protein>
<dbReference type="RefSeq" id="WP_006674346.1">
    <property type="nucleotide sequence ID" value="NZ_AOMA01000186.1"/>
</dbReference>
<evidence type="ECO:0000313" key="3">
    <source>
        <dbReference type="Proteomes" id="UP000011607"/>
    </source>
</evidence>
<feature type="transmembrane region" description="Helical" evidence="1">
    <location>
        <begin position="48"/>
        <end position="69"/>
    </location>
</feature>
<keyword evidence="3" id="KW-1185">Reference proteome</keyword>
<evidence type="ECO:0000256" key="1">
    <source>
        <dbReference type="SAM" id="Phobius"/>
    </source>
</evidence>
<dbReference type="Proteomes" id="UP000011607">
    <property type="component" value="Unassembled WGS sequence"/>
</dbReference>
<name>M0LBK2_9EURY</name>
<accession>M0LBK2</accession>
<feature type="transmembrane region" description="Helical" evidence="1">
    <location>
        <begin position="20"/>
        <end position="41"/>
    </location>
</feature>